<dbReference type="Gene3D" id="2.30.30.60">
    <property type="match status" value="1"/>
</dbReference>
<evidence type="ECO:0000313" key="7">
    <source>
        <dbReference type="EMBL" id="MBO8438103.1"/>
    </source>
</evidence>
<feature type="transmembrane region" description="Helical" evidence="5">
    <location>
        <begin position="80"/>
        <end position="98"/>
    </location>
</feature>
<feature type="transmembrane region" description="Helical" evidence="5">
    <location>
        <begin position="174"/>
        <end position="191"/>
    </location>
</feature>
<dbReference type="EMBL" id="JADIMW010000046">
    <property type="protein sequence ID" value="MBO8438103.1"/>
    <property type="molecule type" value="Genomic_DNA"/>
</dbReference>
<keyword evidence="3 5" id="KW-1133">Transmembrane helix</keyword>
<feature type="domain" description="Mechanosensitive ion channel MscS" evidence="6">
    <location>
        <begin position="193"/>
        <end position="261"/>
    </location>
</feature>
<dbReference type="InterPro" id="IPR023408">
    <property type="entry name" value="MscS_beta-dom_sf"/>
</dbReference>
<comment type="subcellular location">
    <subcellularLocation>
        <location evidence="1">Membrane</location>
    </subcellularLocation>
</comment>
<dbReference type="Pfam" id="PF00924">
    <property type="entry name" value="MS_channel_2nd"/>
    <property type="match status" value="1"/>
</dbReference>
<organism evidence="7 8">
    <name type="scientific">Candidatus Caccoplasma merdipullorum</name>
    <dbReference type="NCBI Taxonomy" id="2840718"/>
    <lineage>
        <taxon>Bacteria</taxon>
        <taxon>Pseudomonadati</taxon>
        <taxon>Bacteroidota</taxon>
        <taxon>Bacteroidia</taxon>
        <taxon>Bacteroidales</taxon>
        <taxon>Bacteroidaceae</taxon>
        <taxon>Bacteroidaceae incertae sedis</taxon>
        <taxon>Candidatus Caccoplasma</taxon>
    </lineage>
</organism>
<evidence type="ECO:0000313" key="8">
    <source>
        <dbReference type="Proteomes" id="UP000823636"/>
    </source>
</evidence>
<dbReference type="Proteomes" id="UP000823636">
    <property type="component" value="Unassembled WGS sequence"/>
</dbReference>
<evidence type="ECO:0000256" key="5">
    <source>
        <dbReference type="SAM" id="Phobius"/>
    </source>
</evidence>
<protein>
    <submittedName>
        <fullName evidence="7">Mechanosensitive ion channel</fullName>
    </submittedName>
</protein>
<dbReference type="SUPFAM" id="SSF50182">
    <property type="entry name" value="Sm-like ribonucleoproteins"/>
    <property type="match status" value="1"/>
</dbReference>
<gene>
    <name evidence="7" type="ORF">IAC54_04305</name>
</gene>
<dbReference type="PANTHER" id="PTHR30414:SF0">
    <property type="entry name" value="MINICONDUCTANCE MECHANOSENSITIVE CHANNEL YBDG"/>
    <property type="match status" value="1"/>
</dbReference>
<dbReference type="GO" id="GO:0008381">
    <property type="term" value="F:mechanosensitive monoatomic ion channel activity"/>
    <property type="evidence" value="ECO:0007669"/>
    <property type="project" value="InterPro"/>
</dbReference>
<dbReference type="InterPro" id="IPR030192">
    <property type="entry name" value="YbdG"/>
</dbReference>
<dbReference type="GO" id="GO:0005886">
    <property type="term" value="C:plasma membrane"/>
    <property type="evidence" value="ECO:0007669"/>
    <property type="project" value="TreeGrafter"/>
</dbReference>
<dbReference type="InterPro" id="IPR010920">
    <property type="entry name" value="LSM_dom_sf"/>
</dbReference>
<comment type="caution">
    <text evidence="7">The sequence shown here is derived from an EMBL/GenBank/DDBJ whole genome shotgun (WGS) entry which is preliminary data.</text>
</comment>
<reference evidence="7" key="2">
    <citation type="journal article" date="2021" name="PeerJ">
        <title>Extensive microbial diversity within the chicken gut microbiome revealed by metagenomics and culture.</title>
        <authorList>
            <person name="Gilroy R."/>
            <person name="Ravi A."/>
            <person name="Getino M."/>
            <person name="Pursley I."/>
            <person name="Horton D.L."/>
            <person name="Alikhan N.F."/>
            <person name="Baker D."/>
            <person name="Gharbi K."/>
            <person name="Hall N."/>
            <person name="Watson M."/>
            <person name="Adriaenssens E.M."/>
            <person name="Foster-Nyarko E."/>
            <person name="Jarju S."/>
            <person name="Secka A."/>
            <person name="Antonio M."/>
            <person name="Oren A."/>
            <person name="Chaudhuri R.R."/>
            <person name="La Ragione R."/>
            <person name="Hildebrand F."/>
            <person name="Pallen M.J."/>
        </authorList>
    </citation>
    <scope>NUCLEOTIDE SEQUENCE</scope>
    <source>
        <strain evidence="7">G3-4614</strain>
    </source>
</reference>
<feature type="transmembrane region" description="Helical" evidence="5">
    <location>
        <begin position="110"/>
        <end position="127"/>
    </location>
</feature>
<evidence type="ECO:0000256" key="3">
    <source>
        <dbReference type="ARBA" id="ARBA00022989"/>
    </source>
</evidence>
<evidence type="ECO:0000256" key="2">
    <source>
        <dbReference type="ARBA" id="ARBA00022692"/>
    </source>
</evidence>
<keyword evidence="2 5" id="KW-0812">Transmembrane</keyword>
<evidence type="ECO:0000256" key="1">
    <source>
        <dbReference type="ARBA" id="ARBA00004370"/>
    </source>
</evidence>
<dbReference type="PANTHER" id="PTHR30414">
    <property type="entry name" value="MINICONDUCTANCE MECHANOSENSITIVE CHANNEL YBDG"/>
    <property type="match status" value="1"/>
</dbReference>
<evidence type="ECO:0000259" key="6">
    <source>
        <dbReference type="Pfam" id="PF00924"/>
    </source>
</evidence>
<name>A0A9D9E498_9BACT</name>
<dbReference type="GO" id="GO:0071470">
    <property type="term" value="P:cellular response to osmotic stress"/>
    <property type="evidence" value="ECO:0007669"/>
    <property type="project" value="InterPro"/>
</dbReference>
<feature type="transmembrane region" description="Helical" evidence="5">
    <location>
        <begin position="27"/>
        <end position="48"/>
    </location>
</feature>
<sequence length="419" mass="48048">MVEYDNITSHIYSLIETMEFSEQTNIILYRCVIILFIAILAVVSDYVSKWLINNPLKKLAQKTRNKFDDYIFERKLPARIANIVPAFVVYFMLPMAFSKEMFLYSLLEKMSLVYIVATIMRAFGGFIKALSDMAQNSPRIKNRPLKGLFQTIQVIIIFIGIIIIIAILVDKSPATLIAGLGASAAILSLVFKDSLLGLISGIQLSWNDMLRPGDWITMPSKNIDGVVFEVSLNTVKIRNFDNTILTIPPMMLMTDSFQNWRGMTESPGRRIMRSVNIDMYSVGFADEALTARVSAQYPVIDEYVRNRTEEDKKRGECTNLKLFRVYMEWYLRNLPDVAKSETLMVRYLAATTEGIPMQVYFFSSNKVWEYYEAFAADVIEHLLAVIPQFDLRIYQRASGVDMRNMGHDDPTNKMIKPNR</sequence>
<evidence type="ECO:0000256" key="4">
    <source>
        <dbReference type="ARBA" id="ARBA00023136"/>
    </source>
</evidence>
<dbReference type="AlphaFoldDB" id="A0A9D9E498"/>
<dbReference type="InterPro" id="IPR006685">
    <property type="entry name" value="MscS_channel_2nd"/>
</dbReference>
<proteinExistence type="predicted"/>
<keyword evidence="4 5" id="KW-0472">Membrane</keyword>
<accession>A0A9D9E498</accession>
<feature type="transmembrane region" description="Helical" evidence="5">
    <location>
        <begin position="148"/>
        <end position="168"/>
    </location>
</feature>
<reference evidence="7" key="1">
    <citation type="submission" date="2020-10" db="EMBL/GenBank/DDBJ databases">
        <authorList>
            <person name="Gilroy R."/>
        </authorList>
    </citation>
    <scope>NUCLEOTIDE SEQUENCE</scope>
    <source>
        <strain evidence="7">G3-4614</strain>
    </source>
</reference>